<dbReference type="eggNOG" id="ENOG502ZBVC">
    <property type="taxonomic scope" value="Bacteria"/>
</dbReference>
<dbReference type="RefSeq" id="WP_006273083.1">
    <property type="nucleotide sequence ID" value="NZ_GL883078.1"/>
</dbReference>
<dbReference type="AlphaFoldDB" id="F4QNJ3"/>
<dbReference type="STRING" id="715226.ABI_23130"/>
<reference evidence="2" key="1">
    <citation type="submission" date="2011-03" db="EMBL/GenBank/DDBJ databases">
        <title>Draft genome sequence of Brevundimonas diminuta.</title>
        <authorList>
            <person name="Brown P.J.B."/>
            <person name="Buechlein A."/>
            <person name="Hemmerich C."/>
            <person name="Brun Y.V."/>
        </authorList>
    </citation>
    <scope>NUCLEOTIDE SEQUENCE [LARGE SCALE GENOMIC DNA]</scope>
    <source>
        <strain evidence="2">C19</strain>
    </source>
</reference>
<dbReference type="Proteomes" id="UP000006512">
    <property type="component" value="Unassembled WGS sequence"/>
</dbReference>
<dbReference type="HOGENOM" id="CLU_2299897_0_0_5"/>
<accession>F4QNJ3</accession>
<dbReference type="OrthoDB" id="1434485at2"/>
<dbReference type="EMBL" id="GL883078">
    <property type="protein sequence ID" value="EGF90901.1"/>
    <property type="molecule type" value="Genomic_DNA"/>
</dbReference>
<proteinExistence type="predicted"/>
<gene>
    <name evidence="1" type="ORF">ABI_23130</name>
</gene>
<sequence length="100" mass="11492">MVTADTTARLFAIIARQTRKAVVFRRGPSRTVLLLTWDLESDTLTAGQWFKGRIYERRCDLSPDGELLCYFAAKHHGRPGTWTAISRPPYLKALALWEKR</sequence>
<evidence type="ECO:0000313" key="2">
    <source>
        <dbReference type="Proteomes" id="UP000006512"/>
    </source>
</evidence>
<organism evidence="1 2">
    <name type="scientific">Asticcacaulis biprosthecium C19</name>
    <dbReference type="NCBI Taxonomy" id="715226"/>
    <lineage>
        <taxon>Bacteria</taxon>
        <taxon>Pseudomonadati</taxon>
        <taxon>Pseudomonadota</taxon>
        <taxon>Alphaproteobacteria</taxon>
        <taxon>Caulobacterales</taxon>
        <taxon>Caulobacteraceae</taxon>
        <taxon>Asticcacaulis</taxon>
    </lineage>
</organism>
<name>F4QNJ3_9CAUL</name>
<protein>
    <submittedName>
        <fullName evidence="1">Uncharacterized protein</fullName>
    </submittedName>
</protein>
<keyword evidence="2" id="KW-1185">Reference proteome</keyword>
<evidence type="ECO:0000313" key="1">
    <source>
        <dbReference type="EMBL" id="EGF90901.1"/>
    </source>
</evidence>